<dbReference type="SUPFAM" id="SSF57667">
    <property type="entry name" value="beta-beta-alpha zinc fingers"/>
    <property type="match status" value="6"/>
</dbReference>
<keyword evidence="3" id="KW-0677">Repeat</keyword>
<evidence type="ECO:0000256" key="9">
    <source>
        <dbReference type="PROSITE-ProRule" id="PRU00042"/>
    </source>
</evidence>
<sequence>MGTLQLHCPLCCTETFSCHNSLKYHLLSISDNLICPACGKRFERIFDLAMHLGNQCVDPLVPEEPEHADETPERFSPICVKVEADDLTDTVTSSILARALTKDTSAIQQQNEEEVSENEDLYVCSTCDIQFNSIEDHVREFHDGHEVYLQSDKDEASVEPDNSCLLLVSADNGKEVEENMVIADHVSRAGLTCTPKLVKIEKFWNGKVGEDDTQAVEDDAESDGDGSVMEIYECVRCSLTFRTEEYFNKHKCKSSNFVIRKCTVCDASFTTVKSLNAHMKTHALGENPNPPFVCEVCNTEFPLFKSLRLHRRMHDPIKSKNIEPPVNYSLEGEEVEEAAREKFVCPICSKEYDKEYAEAHKKFHSEEKDYNCEICNRKFFSQENLDMHMHAHAEVKKFTCSYCKKGFLSSDKLEAHMSAQCQMRQYECQYCGRRFSRPHEKVKHERIHTGEKPHKCEICGKAFRVSYCLTLHMRTHSGIRPYKCDHCGKRFKAHSVYNHHLLTHSEDRKYKCPFCPKTFKTGVQLAGHKNSHTKPFTCTECNRPFASLYAVRSHMATHKRQNNLKFKCWLCGASYARSFALRDHIKEQHYENAKEAAQLGSLDFAITETIETGEAVLTDGDETMLIDMPGGEDVNSIEISGVAITLSDNN</sequence>
<evidence type="ECO:0000256" key="4">
    <source>
        <dbReference type="ARBA" id="ARBA00022771"/>
    </source>
</evidence>
<keyword evidence="12" id="KW-1185">Reference proteome</keyword>
<dbReference type="FunFam" id="3.30.160.60:FF:000634">
    <property type="entry name" value="Zinc finger X-chromosomal protein"/>
    <property type="match status" value="1"/>
</dbReference>
<dbReference type="EMBL" id="VVIM01000009">
    <property type="protein sequence ID" value="KAB0793292.1"/>
    <property type="molecule type" value="Genomic_DNA"/>
</dbReference>
<dbReference type="PROSITE" id="PS50157">
    <property type="entry name" value="ZINC_FINGER_C2H2_2"/>
    <property type="match status" value="10"/>
</dbReference>
<keyword evidence="4 9" id="KW-0863">Zinc-finger</keyword>
<dbReference type="OrthoDB" id="3437960at2759"/>
<dbReference type="GO" id="GO:0000978">
    <property type="term" value="F:RNA polymerase II cis-regulatory region sequence-specific DNA binding"/>
    <property type="evidence" value="ECO:0007669"/>
    <property type="project" value="TreeGrafter"/>
</dbReference>
<organism evidence="11 12">
    <name type="scientific">Photinus pyralis</name>
    <name type="common">Common eastern firefly</name>
    <name type="synonym">Lampyris pyralis</name>
    <dbReference type="NCBI Taxonomy" id="7054"/>
    <lineage>
        <taxon>Eukaryota</taxon>
        <taxon>Metazoa</taxon>
        <taxon>Ecdysozoa</taxon>
        <taxon>Arthropoda</taxon>
        <taxon>Hexapoda</taxon>
        <taxon>Insecta</taxon>
        <taxon>Pterygota</taxon>
        <taxon>Neoptera</taxon>
        <taxon>Endopterygota</taxon>
        <taxon>Coleoptera</taxon>
        <taxon>Polyphaga</taxon>
        <taxon>Elateriformia</taxon>
        <taxon>Elateroidea</taxon>
        <taxon>Lampyridae</taxon>
        <taxon>Lampyrinae</taxon>
        <taxon>Photinus</taxon>
    </lineage>
</organism>
<dbReference type="GO" id="GO:0001227">
    <property type="term" value="F:DNA-binding transcription repressor activity, RNA polymerase II-specific"/>
    <property type="evidence" value="ECO:0007669"/>
    <property type="project" value="TreeGrafter"/>
</dbReference>
<feature type="domain" description="C2H2-type" evidence="10">
    <location>
        <begin position="482"/>
        <end position="509"/>
    </location>
</feature>
<feature type="domain" description="C2H2-type" evidence="10">
    <location>
        <begin position="426"/>
        <end position="453"/>
    </location>
</feature>
<evidence type="ECO:0000256" key="5">
    <source>
        <dbReference type="ARBA" id="ARBA00022833"/>
    </source>
</evidence>
<evidence type="ECO:0000256" key="8">
    <source>
        <dbReference type="ARBA" id="ARBA00023242"/>
    </source>
</evidence>
<evidence type="ECO:0000256" key="7">
    <source>
        <dbReference type="ARBA" id="ARBA00023163"/>
    </source>
</evidence>
<keyword evidence="7" id="KW-0804">Transcription</keyword>
<dbReference type="GO" id="GO:0005654">
    <property type="term" value="C:nucleoplasm"/>
    <property type="evidence" value="ECO:0007669"/>
    <property type="project" value="TreeGrafter"/>
</dbReference>
<name>A0A5N4A7K6_PHOPY</name>
<dbReference type="SMART" id="SM00355">
    <property type="entry name" value="ZnF_C2H2"/>
    <property type="match status" value="14"/>
</dbReference>
<keyword evidence="5" id="KW-0862">Zinc</keyword>
<dbReference type="Proteomes" id="UP000327044">
    <property type="component" value="Unassembled WGS sequence"/>
</dbReference>
<dbReference type="PANTHER" id="PTHR24399:SF70">
    <property type="entry name" value="C2H2-TYPE DOMAIN-CONTAINING PROTEIN"/>
    <property type="match status" value="1"/>
</dbReference>
<feature type="domain" description="C2H2-type" evidence="10">
    <location>
        <begin position="292"/>
        <end position="319"/>
    </location>
</feature>
<gene>
    <name evidence="11" type="ORF">PPYR_12912</name>
</gene>
<protein>
    <recommendedName>
        <fullName evidence="10">C2H2-type domain-containing protein</fullName>
    </recommendedName>
</protein>
<feature type="domain" description="C2H2-type" evidence="10">
    <location>
        <begin position="398"/>
        <end position="425"/>
    </location>
</feature>
<evidence type="ECO:0000256" key="6">
    <source>
        <dbReference type="ARBA" id="ARBA00023015"/>
    </source>
</evidence>
<evidence type="ECO:0000256" key="2">
    <source>
        <dbReference type="ARBA" id="ARBA00022723"/>
    </source>
</evidence>
<dbReference type="FunFam" id="3.30.160.60:FF:000100">
    <property type="entry name" value="Zinc finger 45-like"/>
    <property type="match status" value="1"/>
</dbReference>
<dbReference type="Gene3D" id="3.30.160.60">
    <property type="entry name" value="Classic Zinc Finger"/>
    <property type="match status" value="8"/>
</dbReference>
<evidence type="ECO:0000256" key="1">
    <source>
        <dbReference type="ARBA" id="ARBA00004123"/>
    </source>
</evidence>
<dbReference type="InParanoid" id="A0A5N4A7K6"/>
<reference evidence="11 12" key="1">
    <citation type="journal article" date="2018" name="Elife">
        <title>Firefly genomes illuminate parallel origins of bioluminescence in beetles.</title>
        <authorList>
            <person name="Fallon T.R."/>
            <person name="Lower S.E."/>
            <person name="Chang C.H."/>
            <person name="Bessho-Uehara M."/>
            <person name="Martin G.J."/>
            <person name="Bewick A.J."/>
            <person name="Behringer M."/>
            <person name="Debat H.J."/>
            <person name="Wong I."/>
            <person name="Day J.C."/>
            <person name="Suvorov A."/>
            <person name="Silva C.J."/>
            <person name="Stanger-Hall K.F."/>
            <person name="Hall D.W."/>
            <person name="Schmitz R.J."/>
            <person name="Nelson D.R."/>
            <person name="Lewis S.M."/>
            <person name="Shigenobu S."/>
            <person name="Bybee S.M."/>
            <person name="Larracuente A.M."/>
            <person name="Oba Y."/>
            <person name="Weng J.K."/>
        </authorList>
    </citation>
    <scope>NUCLEOTIDE SEQUENCE [LARGE SCALE GENOMIC DNA]</scope>
    <source>
        <strain evidence="11">1611_PpyrPB1</strain>
        <tissue evidence="11">Whole body</tissue>
    </source>
</reference>
<feature type="domain" description="C2H2-type" evidence="10">
    <location>
        <begin position="536"/>
        <end position="563"/>
    </location>
</feature>
<dbReference type="InterPro" id="IPR013087">
    <property type="entry name" value="Znf_C2H2_type"/>
</dbReference>
<comment type="caution">
    <text evidence="11">The sequence shown here is derived from an EMBL/GenBank/DDBJ whole genome shotgun (WGS) entry which is preliminary data.</text>
</comment>
<feature type="domain" description="C2H2-type" evidence="10">
    <location>
        <begin position="260"/>
        <end position="287"/>
    </location>
</feature>
<keyword evidence="8" id="KW-0539">Nucleus</keyword>
<evidence type="ECO:0000313" key="11">
    <source>
        <dbReference type="EMBL" id="KAB0793292.1"/>
    </source>
</evidence>
<dbReference type="Pfam" id="PF12874">
    <property type="entry name" value="zf-met"/>
    <property type="match status" value="1"/>
</dbReference>
<keyword evidence="6" id="KW-0805">Transcription regulation</keyword>
<keyword evidence="2" id="KW-0479">Metal-binding</keyword>
<dbReference type="Pfam" id="PF13912">
    <property type="entry name" value="zf-C2H2_6"/>
    <property type="match status" value="5"/>
</dbReference>
<evidence type="ECO:0000256" key="3">
    <source>
        <dbReference type="ARBA" id="ARBA00022737"/>
    </source>
</evidence>
<feature type="domain" description="C2H2-type" evidence="10">
    <location>
        <begin position="454"/>
        <end position="481"/>
    </location>
</feature>
<dbReference type="PROSITE" id="PS00028">
    <property type="entry name" value="ZINC_FINGER_C2H2_1"/>
    <property type="match status" value="9"/>
</dbReference>
<accession>A0A5N4A7K6</accession>
<feature type="domain" description="C2H2-type" evidence="10">
    <location>
        <begin position="370"/>
        <end position="397"/>
    </location>
</feature>
<evidence type="ECO:0000259" key="10">
    <source>
        <dbReference type="PROSITE" id="PS50157"/>
    </source>
</evidence>
<dbReference type="Pfam" id="PF00096">
    <property type="entry name" value="zf-C2H2"/>
    <property type="match status" value="2"/>
</dbReference>
<feature type="domain" description="C2H2-type" evidence="10">
    <location>
        <begin position="566"/>
        <end position="594"/>
    </location>
</feature>
<feature type="domain" description="C2H2-type" evidence="10">
    <location>
        <begin position="510"/>
        <end position="537"/>
    </location>
</feature>
<evidence type="ECO:0000313" key="12">
    <source>
        <dbReference type="Proteomes" id="UP000327044"/>
    </source>
</evidence>
<proteinExistence type="predicted"/>
<dbReference type="InterPro" id="IPR036236">
    <property type="entry name" value="Znf_C2H2_sf"/>
</dbReference>
<dbReference type="PANTHER" id="PTHR24399">
    <property type="entry name" value="ZINC FINGER AND BTB DOMAIN-CONTAINING"/>
    <property type="match status" value="1"/>
</dbReference>
<comment type="subcellular location">
    <subcellularLocation>
        <location evidence="1">Nucleus</location>
    </subcellularLocation>
</comment>
<dbReference type="GO" id="GO:0008270">
    <property type="term" value="F:zinc ion binding"/>
    <property type="evidence" value="ECO:0007669"/>
    <property type="project" value="UniProtKB-KW"/>
</dbReference>
<dbReference type="AlphaFoldDB" id="A0A5N4A7K6"/>